<dbReference type="GO" id="GO:0007156">
    <property type="term" value="P:homophilic cell adhesion via plasma membrane adhesion molecules"/>
    <property type="evidence" value="ECO:0007669"/>
    <property type="project" value="InterPro"/>
</dbReference>
<accession>A0A226MFF9</accession>
<evidence type="ECO:0000313" key="12">
    <source>
        <dbReference type="EMBL" id="OXB54027.1"/>
    </source>
</evidence>
<dbReference type="InterPro" id="IPR015919">
    <property type="entry name" value="Cadherin-like_sf"/>
</dbReference>
<keyword evidence="4 9" id="KW-0106">Calcium</keyword>
<organism evidence="12 13">
    <name type="scientific">Callipepla squamata</name>
    <name type="common">Scaled quail</name>
    <dbReference type="NCBI Taxonomy" id="9009"/>
    <lineage>
        <taxon>Eukaryota</taxon>
        <taxon>Metazoa</taxon>
        <taxon>Chordata</taxon>
        <taxon>Craniata</taxon>
        <taxon>Vertebrata</taxon>
        <taxon>Euteleostomi</taxon>
        <taxon>Archelosauria</taxon>
        <taxon>Archosauria</taxon>
        <taxon>Dinosauria</taxon>
        <taxon>Saurischia</taxon>
        <taxon>Theropoda</taxon>
        <taxon>Coelurosauria</taxon>
        <taxon>Aves</taxon>
        <taxon>Neognathae</taxon>
        <taxon>Galloanserae</taxon>
        <taxon>Galliformes</taxon>
        <taxon>Odontophoridae</taxon>
        <taxon>Callipepla</taxon>
    </lineage>
</organism>
<dbReference type="CDD" id="cd11304">
    <property type="entry name" value="Cadherin_repeat"/>
    <property type="match status" value="3"/>
</dbReference>
<dbReference type="PANTHER" id="PTHR24028">
    <property type="entry name" value="CADHERIN-87A"/>
    <property type="match status" value="1"/>
</dbReference>
<dbReference type="SUPFAM" id="SSF49313">
    <property type="entry name" value="Cadherin-like"/>
    <property type="match status" value="6"/>
</dbReference>
<comment type="subcellular location">
    <subcellularLocation>
        <location evidence="1">Membrane</location>
        <topology evidence="1">Single-pass membrane protein</topology>
    </subcellularLocation>
</comment>
<evidence type="ECO:0000256" key="6">
    <source>
        <dbReference type="ARBA" id="ARBA00022989"/>
    </source>
</evidence>
<dbReference type="Pfam" id="PF16492">
    <property type="entry name" value="Cadherin_C_2"/>
    <property type="match status" value="1"/>
</dbReference>
<dbReference type="InterPro" id="IPR050174">
    <property type="entry name" value="Protocadherin/Cadherin-CA"/>
</dbReference>
<keyword evidence="13" id="KW-1185">Reference proteome</keyword>
<dbReference type="SMART" id="SM00112">
    <property type="entry name" value="CA"/>
    <property type="match status" value="4"/>
</dbReference>
<evidence type="ECO:0000256" key="9">
    <source>
        <dbReference type="PROSITE-ProRule" id="PRU00043"/>
    </source>
</evidence>
<evidence type="ECO:0000256" key="2">
    <source>
        <dbReference type="ARBA" id="ARBA00022692"/>
    </source>
</evidence>
<dbReference type="PROSITE" id="PS50268">
    <property type="entry name" value="CADHERIN_2"/>
    <property type="match status" value="4"/>
</dbReference>
<feature type="domain" description="Cadherin" evidence="11">
    <location>
        <begin position="431"/>
        <end position="535"/>
    </location>
</feature>
<keyword evidence="6 10" id="KW-1133">Transmembrane helix</keyword>
<dbReference type="AlphaFoldDB" id="A0A226MFF9"/>
<dbReference type="STRING" id="9009.A0A226MFF9"/>
<gene>
    <name evidence="12" type="ORF">ASZ78_007630</name>
</gene>
<dbReference type="PANTHER" id="PTHR24028:SF329">
    <property type="entry name" value="CADHERIN DOMAIN-CONTAINING PROTEIN"/>
    <property type="match status" value="1"/>
</dbReference>
<feature type="domain" description="Cadherin" evidence="11">
    <location>
        <begin position="73"/>
        <end position="194"/>
    </location>
</feature>
<dbReference type="EMBL" id="MCFN01001004">
    <property type="protein sequence ID" value="OXB54027.1"/>
    <property type="molecule type" value="Genomic_DNA"/>
</dbReference>
<dbReference type="InterPro" id="IPR020894">
    <property type="entry name" value="Cadherin_CS"/>
</dbReference>
<reference evidence="12 13" key="1">
    <citation type="submission" date="2016-07" db="EMBL/GenBank/DDBJ databases">
        <title>Disparate Historic Effective Population Sizes Predicted by Modern Levels of Genome Diversity for the Scaled Quail (Callipepla squamata) and the Northern Bobwhite (Colinus virginianus): Inferences from First and Second Generation Draft Genome Assemblies for Sympatric New World Quail.</title>
        <authorList>
            <person name="Oldeschulte D.L."/>
            <person name="Halley Y.A."/>
            <person name="Bhattarai E.K."/>
            <person name="Brashear W.A."/>
            <person name="Hill J."/>
            <person name="Metz R.P."/>
            <person name="Johnson C.D."/>
            <person name="Rollins D."/>
            <person name="Peterson M.J."/>
            <person name="Bickhart D.M."/>
            <person name="Decker J.E."/>
            <person name="Seabury C.M."/>
        </authorList>
    </citation>
    <scope>NUCLEOTIDE SEQUENCE [LARGE SCALE GENOMIC DNA]</scope>
    <source>
        <strain evidence="12 13">Texas</strain>
        <tissue evidence="12">Leg muscle</tissue>
    </source>
</reference>
<sequence length="660" mass="70626">MEAARKGRGAETLRYSVAEEMARDSVVGNVAQDLGLSPSQLAARKARVVSEGSEQRFRLDPRSGVLTLTETLDREHICPHSESCTLSFQLLLENPVQLIRGEVDVRDVNDNSPVFPQKEMVLEIPETTSPETPLENGKRGAKYAELVLQRQLDREDQPELRLVLTATDGGSPPRSGTAEVRVVVLDANDNMPVFSREVYEVRVAENSPPGQLLVRVSAADPDDGSYGKVCYAFTQTSARSLHLFKLNAETVHVEVLDVNDNAPEITLSSVSASVPEDAPPRTVVAVLSVRDRDSGDNGRTECAVAGDVPFILTAAFAEHYELRTSAALDRETTAEYNALYSMWVSENDAASEGEEQTAVSVDAESGAVSVVRALDYEEVRAVEVTVSAADGGSPPRSATALLRVLVRDENDNAPVVLHPPPDGSAALGELVPRHARAGYLVAKVVAVDADAGQNAWLCYELAKATEPGLFRVGLHSGEVRTARAVGERDAARHRLVVLVRDRGRPPRSASATLAVALADGFSEGHLRASEEEPAAEPDGRLTLYLSVCLACVSALFVASAAAAVAAKVRRARRREPGTLPTFPQSAADSGAGSLPRSYVYDVRLAAGTVDSEFRFLGPLFPCFPAGLPQGAADQRSSLCSAGLGQQEGDWAAQLKLKDHI</sequence>
<dbReference type="Pfam" id="PF08266">
    <property type="entry name" value="Cadherin_2"/>
    <property type="match status" value="1"/>
</dbReference>
<evidence type="ECO:0000256" key="7">
    <source>
        <dbReference type="ARBA" id="ARBA00023136"/>
    </source>
</evidence>
<dbReference type="Proteomes" id="UP000198323">
    <property type="component" value="Unassembled WGS sequence"/>
</dbReference>
<name>A0A226MFF9_CALSU</name>
<dbReference type="OrthoDB" id="6252479at2759"/>
<dbReference type="GO" id="GO:0005886">
    <property type="term" value="C:plasma membrane"/>
    <property type="evidence" value="ECO:0007669"/>
    <property type="project" value="InterPro"/>
</dbReference>
<evidence type="ECO:0000256" key="4">
    <source>
        <dbReference type="ARBA" id="ARBA00022837"/>
    </source>
</evidence>
<feature type="transmembrane region" description="Helical" evidence="10">
    <location>
        <begin position="543"/>
        <end position="566"/>
    </location>
</feature>
<evidence type="ECO:0000259" key="11">
    <source>
        <dbReference type="PROSITE" id="PS50268"/>
    </source>
</evidence>
<keyword evidence="5" id="KW-0130">Cell adhesion</keyword>
<dbReference type="InterPro" id="IPR013164">
    <property type="entry name" value="Cadherin_N"/>
</dbReference>
<evidence type="ECO:0000256" key="5">
    <source>
        <dbReference type="ARBA" id="ARBA00022889"/>
    </source>
</evidence>
<evidence type="ECO:0000313" key="13">
    <source>
        <dbReference type="Proteomes" id="UP000198323"/>
    </source>
</evidence>
<keyword evidence="3" id="KW-0677">Repeat</keyword>
<protein>
    <recommendedName>
        <fullName evidence="11">Cadherin domain-containing protein</fullName>
    </recommendedName>
</protein>
<keyword evidence="2 10" id="KW-0812">Transmembrane</keyword>
<dbReference type="PRINTS" id="PR00205">
    <property type="entry name" value="CADHERIN"/>
</dbReference>
<comment type="caution">
    <text evidence="12">The sequence shown here is derived from an EMBL/GenBank/DDBJ whole genome shotgun (WGS) entry which is preliminary data.</text>
</comment>
<evidence type="ECO:0000256" key="1">
    <source>
        <dbReference type="ARBA" id="ARBA00004167"/>
    </source>
</evidence>
<dbReference type="FunFam" id="2.60.40.60:FF:000251">
    <property type="entry name" value="Uncharacterized protein"/>
    <property type="match status" value="1"/>
</dbReference>
<evidence type="ECO:0000256" key="3">
    <source>
        <dbReference type="ARBA" id="ARBA00022737"/>
    </source>
</evidence>
<dbReference type="InterPro" id="IPR032455">
    <property type="entry name" value="Cadherin_C"/>
</dbReference>
<evidence type="ECO:0000256" key="8">
    <source>
        <dbReference type="ARBA" id="ARBA00023180"/>
    </source>
</evidence>
<evidence type="ECO:0000256" key="10">
    <source>
        <dbReference type="SAM" id="Phobius"/>
    </source>
</evidence>
<feature type="domain" description="Cadherin" evidence="11">
    <location>
        <begin position="266"/>
        <end position="416"/>
    </location>
</feature>
<dbReference type="FunFam" id="2.60.40.60:FF:000006">
    <property type="entry name" value="Protocadherin alpha 2"/>
    <property type="match status" value="1"/>
</dbReference>
<keyword evidence="8" id="KW-0325">Glycoprotein</keyword>
<dbReference type="PROSITE" id="PS00232">
    <property type="entry name" value="CADHERIN_1"/>
    <property type="match status" value="3"/>
</dbReference>
<keyword evidence="7 10" id="KW-0472">Membrane</keyword>
<dbReference type="Gene3D" id="2.60.40.60">
    <property type="entry name" value="Cadherins"/>
    <property type="match status" value="6"/>
</dbReference>
<feature type="domain" description="Cadherin" evidence="11">
    <location>
        <begin position="195"/>
        <end position="256"/>
    </location>
</feature>
<dbReference type="Pfam" id="PF00028">
    <property type="entry name" value="Cadherin"/>
    <property type="match status" value="2"/>
</dbReference>
<proteinExistence type="predicted"/>
<dbReference type="GO" id="GO:0005509">
    <property type="term" value="F:calcium ion binding"/>
    <property type="evidence" value="ECO:0007669"/>
    <property type="project" value="UniProtKB-UniRule"/>
</dbReference>
<dbReference type="InterPro" id="IPR002126">
    <property type="entry name" value="Cadherin-like_dom"/>
</dbReference>